<reference evidence="4" key="1">
    <citation type="journal article" date="2020" name="mSystems">
        <title>Genome- and Community-Level Interaction Insights into Carbon Utilization and Element Cycling Functions of Hydrothermarchaeota in Hydrothermal Sediment.</title>
        <authorList>
            <person name="Zhou Z."/>
            <person name="Liu Y."/>
            <person name="Xu W."/>
            <person name="Pan J."/>
            <person name="Luo Z.H."/>
            <person name="Li M."/>
        </authorList>
    </citation>
    <scope>NUCLEOTIDE SEQUENCE [LARGE SCALE GENOMIC DNA]</scope>
    <source>
        <strain evidence="4">SpSt-1233</strain>
    </source>
</reference>
<dbReference type="PANTHER" id="PTHR10146:SF14">
    <property type="entry name" value="PYRIDOXAL PHOSPHATE HOMEOSTASIS PROTEIN"/>
    <property type="match status" value="1"/>
</dbReference>
<dbReference type="AlphaFoldDB" id="A0A7V2AVL6"/>
<proteinExistence type="inferred from homology"/>
<dbReference type="Proteomes" id="UP000886069">
    <property type="component" value="Unassembled WGS sequence"/>
</dbReference>
<dbReference type="EMBL" id="DSEC01000435">
    <property type="protein sequence ID" value="HER44031.1"/>
    <property type="molecule type" value="Genomic_DNA"/>
</dbReference>
<dbReference type="GO" id="GO:0030170">
    <property type="term" value="F:pyridoxal phosphate binding"/>
    <property type="evidence" value="ECO:0007669"/>
    <property type="project" value="InterPro"/>
</dbReference>
<dbReference type="Pfam" id="PF01168">
    <property type="entry name" value="Ala_racemase_N"/>
    <property type="match status" value="1"/>
</dbReference>
<evidence type="ECO:0000313" key="4">
    <source>
        <dbReference type="EMBL" id="HER44031.1"/>
    </source>
</evidence>
<dbReference type="InterPro" id="IPR001608">
    <property type="entry name" value="Ala_racemase_N"/>
</dbReference>
<sequence length="173" mass="18579">MHYMSRRYSIRPVFAGRIPLGTTPGAGAAASGSARQTIERISGIMSFGENLARVRERIAAAAERSGRSASDVTIVAVTKTFGPEAVEEAVRGGIRDIGENRVQEFLEKADRVSLDCRWHLIGHLQSNKVNKAIGRFAMIQSVDSVALAGKLGRAGKERGLTTDILVEVNTSGE</sequence>
<evidence type="ECO:0000259" key="3">
    <source>
        <dbReference type="Pfam" id="PF01168"/>
    </source>
</evidence>
<feature type="non-terminal residue" evidence="4">
    <location>
        <position position="173"/>
    </location>
</feature>
<dbReference type="PANTHER" id="PTHR10146">
    <property type="entry name" value="PROLINE SYNTHETASE CO-TRANSCRIBED BACTERIAL HOMOLOG PROTEIN"/>
    <property type="match status" value="1"/>
</dbReference>
<dbReference type="SUPFAM" id="SSF51419">
    <property type="entry name" value="PLP-binding barrel"/>
    <property type="match status" value="1"/>
</dbReference>
<organism evidence="4">
    <name type="scientific">Eiseniibacteriota bacterium</name>
    <dbReference type="NCBI Taxonomy" id="2212470"/>
    <lineage>
        <taxon>Bacteria</taxon>
        <taxon>Candidatus Eiseniibacteriota</taxon>
    </lineage>
</organism>
<accession>A0A7V2AVL6</accession>
<evidence type="ECO:0000256" key="2">
    <source>
        <dbReference type="RuleBase" id="RU004514"/>
    </source>
</evidence>
<gene>
    <name evidence="4" type="ORF">ENO08_06190</name>
</gene>
<feature type="domain" description="Alanine racemase N-terminal" evidence="3">
    <location>
        <begin position="50"/>
        <end position="171"/>
    </location>
</feature>
<dbReference type="Gene3D" id="3.20.20.10">
    <property type="entry name" value="Alanine racemase"/>
    <property type="match status" value="1"/>
</dbReference>
<dbReference type="InterPro" id="IPR011078">
    <property type="entry name" value="PyrdxlP_homeostasis"/>
</dbReference>
<comment type="caution">
    <text evidence="4">The sequence shown here is derived from an EMBL/GenBank/DDBJ whole genome shotgun (WGS) entry which is preliminary data.</text>
</comment>
<dbReference type="InterPro" id="IPR029066">
    <property type="entry name" value="PLP-binding_barrel"/>
</dbReference>
<comment type="similarity">
    <text evidence="2">Belongs to the pyridoxal phosphate-binding protein YggS/PROSC family.</text>
</comment>
<evidence type="ECO:0000256" key="1">
    <source>
        <dbReference type="ARBA" id="ARBA00022898"/>
    </source>
</evidence>
<protein>
    <recommendedName>
        <fullName evidence="3">Alanine racemase N-terminal domain-containing protein</fullName>
    </recommendedName>
</protein>
<name>A0A7V2AVL6_UNCEI</name>
<keyword evidence="1" id="KW-0663">Pyridoxal phosphate</keyword>